<dbReference type="InterPro" id="IPR039910">
    <property type="entry name" value="D15-like"/>
</dbReference>
<keyword evidence="7" id="KW-1185">Reference proteome</keyword>
<dbReference type="PANTHER" id="PTHR12815">
    <property type="entry name" value="SORTING AND ASSEMBLY MACHINERY SAMM50 PROTEIN FAMILY MEMBER"/>
    <property type="match status" value="1"/>
</dbReference>
<dbReference type="Proteomes" id="UP000253370">
    <property type="component" value="Unassembled WGS sequence"/>
</dbReference>
<dbReference type="Pfam" id="PF01103">
    <property type="entry name" value="Omp85"/>
    <property type="match status" value="1"/>
</dbReference>
<keyword evidence="3" id="KW-0472">Membrane</keyword>
<dbReference type="InterPro" id="IPR000184">
    <property type="entry name" value="Bac_surfAg_D15"/>
</dbReference>
<comment type="caution">
    <text evidence="6">The sequence shown here is derived from an EMBL/GenBank/DDBJ whole genome shotgun (WGS) entry which is preliminary data.</text>
</comment>
<feature type="domain" description="Bacterial surface antigen (D15)" evidence="4">
    <location>
        <begin position="334"/>
        <end position="633"/>
    </location>
</feature>
<evidence type="ECO:0000256" key="3">
    <source>
        <dbReference type="ARBA" id="ARBA00023136"/>
    </source>
</evidence>
<evidence type="ECO:0000313" key="7">
    <source>
        <dbReference type="Proteomes" id="UP000253370"/>
    </source>
</evidence>
<dbReference type="OrthoDB" id="9769707at2"/>
<dbReference type="EMBL" id="QNTQ01000005">
    <property type="protein sequence ID" value="RBI86201.1"/>
    <property type="molecule type" value="Genomic_DNA"/>
</dbReference>
<evidence type="ECO:0000313" key="6">
    <source>
        <dbReference type="EMBL" id="RBI86201.1"/>
    </source>
</evidence>
<keyword evidence="2" id="KW-0812">Transmembrane</keyword>
<gene>
    <name evidence="6" type="ORF">DRV85_05445</name>
</gene>
<protein>
    <submittedName>
        <fullName evidence="6">Outer membrane protein assembly factor</fullName>
    </submittedName>
</protein>
<dbReference type="InterPro" id="IPR010827">
    <property type="entry name" value="BamA/TamA_POTRA"/>
</dbReference>
<organism evidence="6 7">
    <name type="scientific">Rhodosalinus halophilus</name>
    <dbReference type="NCBI Taxonomy" id="2259333"/>
    <lineage>
        <taxon>Bacteria</taxon>
        <taxon>Pseudomonadati</taxon>
        <taxon>Pseudomonadota</taxon>
        <taxon>Alphaproteobacteria</taxon>
        <taxon>Rhodobacterales</taxon>
        <taxon>Paracoccaceae</taxon>
        <taxon>Rhodosalinus</taxon>
    </lineage>
</organism>
<dbReference type="AlphaFoldDB" id="A0A365UB93"/>
<dbReference type="GO" id="GO:0019867">
    <property type="term" value="C:outer membrane"/>
    <property type="evidence" value="ECO:0007669"/>
    <property type="project" value="InterPro"/>
</dbReference>
<proteinExistence type="predicted"/>
<sequence length="633" mass="68142">MTAGQGRSLLPAHAECPIVLSSPSRPSGVSLRLPRPIFRNITRVALALAALAAPAALAQDVRIDIPRSDKQLREKLEGALLTKELIRTDDPTAQDIVAAAQADYQRVLTVLYDEGYFGGTVSILVDGREAAELSPFTAPARVDEVLYRIRQNRRFAFGRAQIGPLAPGTTPPEGFTPGDGARTAIVQSAIDGAIADWREVGHAKARIARSDIAARHPANRLDVAIGVDPGPRLRFGQLRISGNEDVRTERIRAIAGLPTGEVFHPEEIDRSTRRLRRTEAFSAVALREADSARPDDTLDIEATVSEAPPRRIGFGAELSSVEGATLSAYWLHRNLLGGAERFRIEGEVAGIDGGAEGIDYRLRTEFRRPATLSPDSDLLIHFELESLDEPQFGSDTAEFVVGLDRILTDRLEVFGGAGLRYAESETLFGTRSYTHLILPLRAEYDRRDSELNPASGYYLSGTAMPFAALDGGASGLRLTADARAYRGFGPNDRVVLAGRLQLGTLVGPDLREAVPDDLFFSGGGGTVRGQDYQSLGIFVPSLRDISGGRSFVGLSAELRTRVSENFSVVGFYDRGYIGRDAFPDADSPSHAGAGLGVRYDTGLGPIRLDVATPVTGGDAGQDLFFYIGIGQAF</sequence>
<name>A0A365UB93_9RHOB</name>
<reference evidence="6 7" key="1">
    <citation type="submission" date="2018-07" db="EMBL/GenBank/DDBJ databases">
        <title>Rhodosalinus sp. strain E84T genomic sequence and assembly.</title>
        <authorList>
            <person name="Liu Z.-W."/>
            <person name="Lu D.-C."/>
        </authorList>
    </citation>
    <scope>NUCLEOTIDE SEQUENCE [LARGE SCALE GENOMIC DNA]</scope>
    <source>
        <strain evidence="6 7">E84</strain>
    </source>
</reference>
<accession>A0A365UB93</accession>
<feature type="domain" description="POTRA" evidence="5">
    <location>
        <begin position="234"/>
        <end position="306"/>
    </location>
</feature>
<evidence type="ECO:0000259" key="5">
    <source>
        <dbReference type="Pfam" id="PF07244"/>
    </source>
</evidence>
<keyword evidence="2" id="KW-1134">Transmembrane beta strand</keyword>
<evidence type="ECO:0000256" key="1">
    <source>
        <dbReference type="ARBA" id="ARBA00004370"/>
    </source>
</evidence>
<dbReference type="Gene3D" id="3.10.20.310">
    <property type="entry name" value="membrane protein fhac"/>
    <property type="match status" value="1"/>
</dbReference>
<dbReference type="PANTHER" id="PTHR12815:SF42">
    <property type="entry name" value="BACTERIAL SURFACE ANTIGEN (D15) DOMAIN-CONTAINING PROTEIN"/>
    <property type="match status" value="1"/>
</dbReference>
<evidence type="ECO:0000256" key="2">
    <source>
        <dbReference type="ARBA" id="ARBA00022452"/>
    </source>
</evidence>
<dbReference type="Gene3D" id="2.40.160.50">
    <property type="entry name" value="membrane protein fhac: a member of the omp85/tpsb transporter family"/>
    <property type="match status" value="1"/>
</dbReference>
<comment type="subcellular location">
    <subcellularLocation>
        <location evidence="1">Membrane</location>
    </subcellularLocation>
</comment>
<dbReference type="Pfam" id="PF07244">
    <property type="entry name" value="POTRA"/>
    <property type="match status" value="1"/>
</dbReference>
<evidence type="ECO:0000259" key="4">
    <source>
        <dbReference type="Pfam" id="PF01103"/>
    </source>
</evidence>